<keyword evidence="9 18" id="KW-0444">Lipid biosynthesis</keyword>
<dbReference type="InterPro" id="IPR002123">
    <property type="entry name" value="Plipid/glycerol_acylTrfase"/>
</dbReference>
<evidence type="ECO:0000256" key="1">
    <source>
        <dbReference type="ARBA" id="ARBA00001141"/>
    </source>
</evidence>
<protein>
    <recommendedName>
        <fullName evidence="7 18">1-acyl-sn-glycerol-3-phosphate acyltransferase</fullName>
        <ecNumber evidence="6 18">2.3.1.51</ecNumber>
    </recommendedName>
</protein>
<comment type="function">
    <text evidence="17">Converts lysophosphatidic acid (LPA) into phosphatidic acid by incorporating acyl moiety at the 2 position.</text>
</comment>
<keyword evidence="11 18" id="KW-0808">Transferase</keyword>
<evidence type="ECO:0000259" key="20">
    <source>
        <dbReference type="SMART" id="SM00563"/>
    </source>
</evidence>
<keyword evidence="14 18" id="KW-0594">Phospholipid biosynthesis</keyword>
<evidence type="ECO:0000256" key="19">
    <source>
        <dbReference type="SAM" id="Phobius"/>
    </source>
</evidence>
<dbReference type="NCBIfam" id="TIGR00530">
    <property type="entry name" value="AGP_acyltrn"/>
    <property type="match status" value="1"/>
</dbReference>
<evidence type="ECO:0000256" key="15">
    <source>
        <dbReference type="ARBA" id="ARBA00023264"/>
    </source>
</evidence>
<dbReference type="CDD" id="cd07989">
    <property type="entry name" value="LPLAT_AGPAT-like"/>
    <property type="match status" value="1"/>
</dbReference>
<evidence type="ECO:0000256" key="7">
    <source>
        <dbReference type="ARBA" id="ARBA00016139"/>
    </source>
</evidence>
<name>A0A222MXT6_9BACT</name>
<dbReference type="InterPro" id="IPR004552">
    <property type="entry name" value="AGP_acyltrans"/>
</dbReference>
<dbReference type="AlphaFoldDB" id="A0A222MXT6"/>
<dbReference type="UniPathway" id="UPA00557">
    <property type="reaction ID" value="UER00613"/>
</dbReference>
<evidence type="ECO:0000256" key="3">
    <source>
        <dbReference type="ARBA" id="ARBA00004728"/>
    </source>
</evidence>
<organism evidence="21 22">
    <name type="scientific">Campylobacter avium LMG 24591</name>
    <dbReference type="NCBI Taxonomy" id="522484"/>
    <lineage>
        <taxon>Bacteria</taxon>
        <taxon>Pseudomonadati</taxon>
        <taxon>Campylobacterota</taxon>
        <taxon>Epsilonproteobacteria</taxon>
        <taxon>Campylobacterales</taxon>
        <taxon>Campylobacteraceae</taxon>
        <taxon>Campylobacter</taxon>
    </lineage>
</organism>
<evidence type="ECO:0000256" key="8">
    <source>
        <dbReference type="ARBA" id="ARBA00022475"/>
    </source>
</evidence>
<keyword evidence="13 19" id="KW-0472">Membrane</keyword>
<evidence type="ECO:0000256" key="2">
    <source>
        <dbReference type="ARBA" id="ARBA00004417"/>
    </source>
</evidence>
<dbReference type="PANTHER" id="PTHR10434">
    <property type="entry name" value="1-ACYL-SN-GLYCEROL-3-PHOSPHATE ACYLTRANSFERASE"/>
    <property type="match status" value="1"/>
</dbReference>
<comment type="similarity">
    <text evidence="5 18">Belongs to the 1-acyl-sn-glycerol-3-phosphate acyltransferase family.</text>
</comment>
<comment type="pathway">
    <text evidence="4">Lipid metabolism.</text>
</comment>
<dbReference type="OrthoDB" id="9809618at2"/>
<evidence type="ECO:0000256" key="12">
    <source>
        <dbReference type="ARBA" id="ARBA00023098"/>
    </source>
</evidence>
<dbReference type="KEGG" id="cavi:CAV_1023"/>
<evidence type="ECO:0000256" key="11">
    <source>
        <dbReference type="ARBA" id="ARBA00022679"/>
    </source>
</evidence>
<gene>
    <name evidence="21" type="primary">plsC</name>
    <name evidence="21" type="ORF">CAV_1023</name>
</gene>
<evidence type="ECO:0000313" key="21">
    <source>
        <dbReference type="EMBL" id="ASQ30679.1"/>
    </source>
</evidence>
<keyword evidence="19" id="KW-0812">Transmembrane</keyword>
<dbReference type="Proteomes" id="UP000201169">
    <property type="component" value="Chromosome"/>
</dbReference>
<dbReference type="EC" id="2.3.1.51" evidence="6 18"/>
<comment type="domain">
    <text evidence="18">The HXXXXD motif is essential for acyltransferase activity and may constitute the binding site for the phosphate moiety of the glycerol-3-phosphate.</text>
</comment>
<dbReference type="Pfam" id="PF01553">
    <property type="entry name" value="Acyltransferase"/>
    <property type="match status" value="1"/>
</dbReference>
<comment type="catalytic activity">
    <reaction evidence="1 18">
        <text>a 1-acyl-sn-glycero-3-phosphate + an acyl-CoA = a 1,2-diacyl-sn-glycero-3-phosphate + CoA</text>
        <dbReference type="Rhea" id="RHEA:19709"/>
        <dbReference type="ChEBI" id="CHEBI:57287"/>
        <dbReference type="ChEBI" id="CHEBI:57970"/>
        <dbReference type="ChEBI" id="CHEBI:58342"/>
        <dbReference type="ChEBI" id="CHEBI:58608"/>
        <dbReference type="EC" id="2.3.1.51"/>
    </reaction>
</comment>
<evidence type="ECO:0000256" key="5">
    <source>
        <dbReference type="ARBA" id="ARBA00008655"/>
    </source>
</evidence>
<evidence type="ECO:0000256" key="13">
    <source>
        <dbReference type="ARBA" id="ARBA00023136"/>
    </source>
</evidence>
<evidence type="ECO:0000256" key="9">
    <source>
        <dbReference type="ARBA" id="ARBA00022516"/>
    </source>
</evidence>
<evidence type="ECO:0000256" key="16">
    <source>
        <dbReference type="ARBA" id="ARBA00023315"/>
    </source>
</evidence>
<dbReference type="GO" id="GO:0006654">
    <property type="term" value="P:phosphatidic acid biosynthetic process"/>
    <property type="evidence" value="ECO:0007669"/>
    <property type="project" value="TreeGrafter"/>
</dbReference>
<evidence type="ECO:0000256" key="4">
    <source>
        <dbReference type="ARBA" id="ARBA00005189"/>
    </source>
</evidence>
<evidence type="ECO:0000256" key="18">
    <source>
        <dbReference type="RuleBase" id="RU361267"/>
    </source>
</evidence>
<keyword evidence="22" id="KW-1185">Reference proteome</keyword>
<accession>A0A222MXT6</accession>
<sequence>MRKICRKIKALFYFIFIIFNAFAIFILFSFTNSQDRIWRIRKAWAKLQSKIIPFEVELVGEINQEAQMIVMNHQSMLDIIALEKIYPKNIVWVAKKELSQIPIFKICTTKPKLICVDRKNPRDIVRILKEAKERLDEGRVLAIFPEGTRARGSKLLKFQSGAKIIADKLNLKVQALLIVDSSKILDSKSFELGSGTLKIICLDLIDTSDEQWLENTRKKMQEILDKERMNNGI</sequence>
<dbReference type="EMBL" id="CP022347">
    <property type="protein sequence ID" value="ASQ30679.1"/>
    <property type="molecule type" value="Genomic_DNA"/>
</dbReference>
<dbReference type="GO" id="GO:0003841">
    <property type="term" value="F:1-acylglycerol-3-phosphate O-acyltransferase activity"/>
    <property type="evidence" value="ECO:0007669"/>
    <property type="project" value="UniProtKB-UniRule"/>
</dbReference>
<dbReference type="PANTHER" id="PTHR10434:SF59">
    <property type="entry name" value="1-ACYL-SN-GLYCEROL-3-PHOSPHATE ACYLTRANSFERASE"/>
    <property type="match status" value="1"/>
</dbReference>
<dbReference type="GO" id="GO:0005886">
    <property type="term" value="C:plasma membrane"/>
    <property type="evidence" value="ECO:0007669"/>
    <property type="project" value="UniProtKB-SubCell"/>
</dbReference>
<proteinExistence type="inferred from homology"/>
<keyword evidence="12 18" id="KW-0443">Lipid metabolism</keyword>
<keyword evidence="15 18" id="KW-1208">Phospholipid metabolism</keyword>
<keyword evidence="10" id="KW-0997">Cell inner membrane</keyword>
<comment type="subcellular location">
    <subcellularLocation>
        <location evidence="2">Cell inner membrane</location>
        <topology evidence="2">Peripheral membrane protein</topology>
    </subcellularLocation>
</comment>
<evidence type="ECO:0000256" key="10">
    <source>
        <dbReference type="ARBA" id="ARBA00022519"/>
    </source>
</evidence>
<comment type="pathway">
    <text evidence="3">Phospholipid metabolism; CDP-diacylglycerol biosynthesis; CDP-diacylglycerol from sn-glycerol 3-phosphate: step 2/3.</text>
</comment>
<evidence type="ECO:0000256" key="17">
    <source>
        <dbReference type="ARBA" id="ARBA00037183"/>
    </source>
</evidence>
<keyword evidence="16 18" id="KW-0012">Acyltransferase</keyword>
<keyword evidence="8" id="KW-1003">Cell membrane</keyword>
<reference evidence="21 22" key="1">
    <citation type="submission" date="2017-07" db="EMBL/GenBank/DDBJ databases">
        <title>Analysis of two Campylobacter avium genomes and identification of a novel hippuricase gene.</title>
        <authorList>
            <person name="Miller W.G."/>
            <person name="Chapman M.H."/>
            <person name="Yee E."/>
            <person name="Revez J."/>
            <person name="Bono J.L."/>
            <person name="Rossi M."/>
        </authorList>
    </citation>
    <scope>NUCLEOTIDE SEQUENCE [LARGE SCALE GENOMIC DNA]</scope>
    <source>
        <strain evidence="21 22">LMG 24591</strain>
    </source>
</reference>
<evidence type="ECO:0000256" key="14">
    <source>
        <dbReference type="ARBA" id="ARBA00023209"/>
    </source>
</evidence>
<evidence type="ECO:0000256" key="6">
    <source>
        <dbReference type="ARBA" id="ARBA00013211"/>
    </source>
</evidence>
<feature type="transmembrane region" description="Helical" evidence="19">
    <location>
        <begin position="12"/>
        <end position="31"/>
    </location>
</feature>
<dbReference type="RefSeq" id="WP_094325428.1">
    <property type="nucleotide sequence ID" value="NZ_CP022347.1"/>
</dbReference>
<dbReference type="SUPFAM" id="SSF69593">
    <property type="entry name" value="Glycerol-3-phosphate (1)-acyltransferase"/>
    <property type="match status" value="1"/>
</dbReference>
<dbReference type="SMART" id="SM00563">
    <property type="entry name" value="PlsC"/>
    <property type="match status" value="1"/>
</dbReference>
<dbReference type="GO" id="GO:0016024">
    <property type="term" value="P:CDP-diacylglycerol biosynthetic process"/>
    <property type="evidence" value="ECO:0007669"/>
    <property type="project" value="UniProtKB-UniPathway"/>
</dbReference>
<keyword evidence="19" id="KW-1133">Transmembrane helix</keyword>
<evidence type="ECO:0000313" key="22">
    <source>
        <dbReference type="Proteomes" id="UP000201169"/>
    </source>
</evidence>
<feature type="domain" description="Phospholipid/glycerol acyltransferase" evidence="20">
    <location>
        <begin position="67"/>
        <end position="181"/>
    </location>
</feature>